<dbReference type="InterPro" id="IPR009061">
    <property type="entry name" value="DNA-bd_dom_put_sf"/>
</dbReference>
<feature type="coiled-coil region" evidence="6">
    <location>
        <begin position="81"/>
        <end position="108"/>
    </location>
</feature>
<dbReference type="Gene3D" id="1.10.1660.10">
    <property type="match status" value="1"/>
</dbReference>
<dbReference type="InterPro" id="IPR047057">
    <property type="entry name" value="MerR_fam"/>
</dbReference>
<dbReference type="PROSITE" id="PS50937">
    <property type="entry name" value="HTH_MERR_2"/>
    <property type="match status" value="1"/>
</dbReference>
<dbReference type="Proteomes" id="UP001278188">
    <property type="component" value="Unassembled WGS sequence"/>
</dbReference>
<organism evidence="8 10">
    <name type="scientific">Acinetobacter chinensis</name>
    <dbReference type="NCBI Taxonomy" id="2004650"/>
    <lineage>
        <taxon>Bacteria</taxon>
        <taxon>Pseudomonadati</taxon>
        <taxon>Pseudomonadota</taxon>
        <taxon>Gammaproteobacteria</taxon>
        <taxon>Moraxellales</taxon>
        <taxon>Moraxellaceae</taxon>
        <taxon>Acinetobacter</taxon>
    </lineage>
</organism>
<keyword evidence="4" id="KW-0238">DNA-binding</keyword>
<reference evidence="8" key="2">
    <citation type="journal article" date="2019" name="J. Microbiol.">
        <title>Acinetobacter chinensis, a novel Acinetobacter species, carrying blaNDM-1, recovered from hospital sewage.</title>
        <authorList>
            <person name="Hu Y."/>
            <person name="Feng Y."/>
            <person name="Qin J."/>
            <person name="Zhang X."/>
            <person name="Zong Z."/>
        </authorList>
    </citation>
    <scope>NUCLEOTIDE SEQUENCE</scope>
    <source>
        <strain evidence="8">WCHAc010005</strain>
    </source>
</reference>
<accession>A0A3B7LZ10</accession>
<evidence type="ECO:0000313" key="9">
    <source>
        <dbReference type="EMBL" id="MDV2467486.1"/>
    </source>
</evidence>
<evidence type="ECO:0000256" key="2">
    <source>
        <dbReference type="ARBA" id="ARBA00022490"/>
    </source>
</evidence>
<evidence type="ECO:0000256" key="3">
    <source>
        <dbReference type="ARBA" id="ARBA00023015"/>
    </source>
</evidence>
<evidence type="ECO:0000256" key="5">
    <source>
        <dbReference type="ARBA" id="ARBA00023163"/>
    </source>
</evidence>
<reference evidence="10" key="1">
    <citation type="submission" date="2018-09" db="EMBL/GenBank/DDBJ databases">
        <title>The complete genome of Acinetobacter sp. strain WCHAc010005.</title>
        <authorList>
            <person name="Hu Y."/>
            <person name="Long H."/>
            <person name="Feng Y."/>
            <person name="Zong Z."/>
        </authorList>
    </citation>
    <scope>NUCLEOTIDE SEQUENCE [LARGE SCALE GENOMIC DNA]</scope>
    <source>
        <strain evidence="10">WCHAc010005</strain>
    </source>
</reference>
<dbReference type="RefSeq" id="WP_087514089.1">
    <property type="nucleotide sequence ID" value="NZ_CP032134.1"/>
</dbReference>
<evidence type="ECO:0000256" key="6">
    <source>
        <dbReference type="SAM" id="Coils"/>
    </source>
</evidence>
<dbReference type="GO" id="GO:0003677">
    <property type="term" value="F:DNA binding"/>
    <property type="evidence" value="ECO:0007669"/>
    <property type="project" value="UniProtKB-KW"/>
</dbReference>
<comment type="subcellular location">
    <subcellularLocation>
        <location evidence="1">Cytoplasm</location>
    </subcellularLocation>
</comment>
<dbReference type="InterPro" id="IPR011789">
    <property type="entry name" value="CueR"/>
</dbReference>
<dbReference type="InterPro" id="IPR000551">
    <property type="entry name" value="MerR-type_HTH_dom"/>
</dbReference>
<keyword evidence="6" id="KW-0175">Coiled coil</keyword>
<dbReference type="EMBL" id="JASVDY010000001">
    <property type="protein sequence ID" value="MDV2467486.1"/>
    <property type="molecule type" value="Genomic_DNA"/>
</dbReference>
<dbReference type="PRINTS" id="PR00040">
    <property type="entry name" value="HTHMERR"/>
</dbReference>
<dbReference type="PROSITE" id="PS00552">
    <property type="entry name" value="HTH_MERR_1"/>
    <property type="match status" value="1"/>
</dbReference>
<sequence>MNIGQISKQTGISSKMIRYYEEIGLIDAAKRTDSGYRIYTERDLKTLNFIRHARELGFSSEQMKELISLWKNTGRTSAEVKQLATKHIEQLNQKIQVMQEMVNSLQASVSCCAGDTRPECSILEQIELGSSSENSSKK</sequence>
<dbReference type="Pfam" id="PF09278">
    <property type="entry name" value="MerR-DNA-bind"/>
    <property type="match status" value="1"/>
</dbReference>
<dbReference type="CDD" id="cd01108">
    <property type="entry name" value="HTH_CueR"/>
    <property type="match status" value="1"/>
</dbReference>
<dbReference type="Pfam" id="PF00376">
    <property type="entry name" value="MerR"/>
    <property type="match status" value="1"/>
</dbReference>
<dbReference type="GO" id="GO:0005737">
    <property type="term" value="C:cytoplasm"/>
    <property type="evidence" value="ECO:0007669"/>
    <property type="project" value="UniProtKB-SubCell"/>
</dbReference>
<keyword evidence="5" id="KW-0804">Transcription</keyword>
<proteinExistence type="predicted"/>
<dbReference type="AlphaFoldDB" id="A0A3B7LZ10"/>
<keyword evidence="3" id="KW-0805">Transcription regulation</keyword>
<keyword evidence="11" id="KW-1185">Reference proteome</keyword>
<protein>
    <submittedName>
        <fullName evidence="8">Cu(I)-responsive transcriptional regulator</fullName>
    </submittedName>
</protein>
<evidence type="ECO:0000256" key="1">
    <source>
        <dbReference type="ARBA" id="ARBA00004496"/>
    </source>
</evidence>
<dbReference type="InterPro" id="IPR015358">
    <property type="entry name" value="Tscrpt_reg_MerR_DNA-bd"/>
</dbReference>
<gene>
    <name evidence="8" type="primary">cueR</name>
    <name evidence="8" type="ORF">CDG60_14200</name>
    <name evidence="9" type="ORF">QR674_00585</name>
</gene>
<dbReference type="GO" id="GO:0003700">
    <property type="term" value="F:DNA-binding transcription factor activity"/>
    <property type="evidence" value="ECO:0007669"/>
    <property type="project" value="InterPro"/>
</dbReference>
<dbReference type="SUPFAM" id="SSF46955">
    <property type="entry name" value="Putative DNA-binding domain"/>
    <property type="match status" value="1"/>
</dbReference>
<feature type="domain" description="HTH merR-type" evidence="7">
    <location>
        <begin position="1"/>
        <end position="69"/>
    </location>
</feature>
<dbReference type="SMART" id="SM00422">
    <property type="entry name" value="HTH_MERR"/>
    <property type="match status" value="1"/>
</dbReference>
<dbReference type="PANTHER" id="PTHR30204">
    <property type="entry name" value="REDOX-CYCLING DRUG-SENSING TRANSCRIPTIONAL ACTIVATOR SOXR"/>
    <property type="match status" value="1"/>
</dbReference>
<reference evidence="9 11" key="3">
    <citation type="submission" date="2023-06" db="EMBL/GenBank/DDBJ databases">
        <title>Genomic Analysis of Acinetobacter Strains Recovered from South Australian Aquatic Samples provides Insights into the Circulation of Antibiotic Resistance determinants in the Environment.</title>
        <authorList>
            <person name="Tobin L."/>
            <person name="Jarocki V.M."/>
            <person name="Kenyon J."/>
            <person name="Drigo B."/>
            <person name="Donner E."/>
            <person name="Djordjevic S.P."/>
            <person name="Hamidian M."/>
        </authorList>
    </citation>
    <scope>NUCLEOTIDE SEQUENCE [LARGE SCALE GENOMIC DNA]</scope>
    <source>
        <strain evidence="9 11">SAAc652</strain>
    </source>
</reference>
<dbReference type="GO" id="GO:0045893">
    <property type="term" value="P:positive regulation of DNA-templated transcription"/>
    <property type="evidence" value="ECO:0007669"/>
    <property type="project" value="InterPro"/>
</dbReference>
<dbReference type="EMBL" id="CP032134">
    <property type="protein sequence ID" value="AXY57611.1"/>
    <property type="molecule type" value="Genomic_DNA"/>
</dbReference>
<evidence type="ECO:0000313" key="8">
    <source>
        <dbReference type="EMBL" id="AXY57611.1"/>
    </source>
</evidence>
<dbReference type="KEGG" id="achi:CDG60_14200"/>
<keyword evidence="2" id="KW-0963">Cytoplasm</keyword>
<dbReference type="GO" id="GO:0005507">
    <property type="term" value="F:copper ion binding"/>
    <property type="evidence" value="ECO:0007669"/>
    <property type="project" value="InterPro"/>
</dbReference>
<evidence type="ECO:0000313" key="10">
    <source>
        <dbReference type="Proteomes" id="UP000263753"/>
    </source>
</evidence>
<dbReference type="PANTHER" id="PTHR30204:SF94">
    <property type="entry name" value="HEAVY METAL-DEPENDENT TRANSCRIPTIONAL REGULATOR HI_0293-RELATED"/>
    <property type="match status" value="1"/>
</dbReference>
<dbReference type="NCBIfam" id="TIGR02044">
    <property type="entry name" value="CueR"/>
    <property type="match status" value="1"/>
</dbReference>
<evidence type="ECO:0000313" key="11">
    <source>
        <dbReference type="Proteomes" id="UP001278188"/>
    </source>
</evidence>
<name>A0A3B7LZ10_9GAMM</name>
<evidence type="ECO:0000259" key="7">
    <source>
        <dbReference type="PROSITE" id="PS50937"/>
    </source>
</evidence>
<evidence type="ECO:0000256" key="4">
    <source>
        <dbReference type="ARBA" id="ARBA00023125"/>
    </source>
</evidence>
<dbReference type="Proteomes" id="UP000263753">
    <property type="component" value="Chromosome"/>
</dbReference>